<gene>
    <name evidence="2" type="ORF">C5Y83_19305</name>
</gene>
<feature type="transmembrane region" description="Helical" evidence="1">
    <location>
        <begin position="68"/>
        <end position="87"/>
    </location>
</feature>
<feature type="transmembrane region" description="Helical" evidence="1">
    <location>
        <begin position="179"/>
        <end position="199"/>
    </location>
</feature>
<name>A0A2S8FKB8_9BACT</name>
<dbReference type="AlphaFoldDB" id="A0A2S8FKB8"/>
<keyword evidence="1" id="KW-1133">Transmembrane helix</keyword>
<dbReference type="EMBL" id="PUHY01000012">
    <property type="protein sequence ID" value="PQO32374.1"/>
    <property type="molecule type" value="Genomic_DNA"/>
</dbReference>
<keyword evidence="1" id="KW-0812">Transmembrane</keyword>
<feature type="transmembrane region" description="Helical" evidence="1">
    <location>
        <begin position="205"/>
        <end position="224"/>
    </location>
</feature>
<dbReference type="Proteomes" id="UP000238322">
    <property type="component" value="Unassembled WGS sequence"/>
</dbReference>
<keyword evidence="1" id="KW-0472">Membrane</keyword>
<evidence type="ECO:0000313" key="3">
    <source>
        <dbReference type="Proteomes" id="UP000238322"/>
    </source>
</evidence>
<accession>A0A2S8FKB8</accession>
<reference evidence="2 3" key="1">
    <citation type="submission" date="2018-02" db="EMBL/GenBank/DDBJ databases">
        <title>Comparative genomes isolates from brazilian mangrove.</title>
        <authorList>
            <person name="Araujo J.E."/>
            <person name="Taketani R.G."/>
            <person name="Silva M.C.P."/>
            <person name="Loureco M.V."/>
            <person name="Andreote F.D."/>
        </authorList>
    </citation>
    <scope>NUCLEOTIDE SEQUENCE [LARGE SCALE GENOMIC DNA]</scope>
    <source>
        <strain evidence="2 3">Hex-1 MGV</strain>
    </source>
</reference>
<comment type="caution">
    <text evidence="2">The sequence shown here is derived from an EMBL/GenBank/DDBJ whole genome shotgun (WGS) entry which is preliminary data.</text>
</comment>
<feature type="transmembrane region" description="Helical" evidence="1">
    <location>
        <begin position="12"/>
        <end position="30"/>
    </location>
</feature>
<dbReference type="RefSeq" id="WP_105331387.1">
    <property type="nucleotide sequence ID" value="NZ_PUHY01000012.1"/>
</dbReference>
<evidence type="ECO:0000256" key="1">
    <source>
        <dbReference type="SAM" id="Phobius"/>
    </source>
</evidence>
<feature type="transmembrane region" description="Helical" evidence="1">
    <location>
        <begin position="125"/>
        <end position="144"/>
    </location>
</feature>
<dbReference type="OrthoDB" id="9970278at2"/>
<protein>
    <submittedName>
        <fullName evidence="2">Uncharacterized protein</fullName>
    </submittedName>
</protein>
<feature type="transmembrane region" description="Helical" evidence="1">
    <location>
        <begin position="150"/>
        <end position="172"/>
    </location>
</feature>
<organism evidence="2 3">
    <name type="scientific">Blastopirellula marina</name>
    <dbReference type="NCBI Taxonomy" id="124"/>
    <lineage>
        <taxon>Bacteria</taxon>
        <taxon>Pseudomonadati</taxon>
        <taxon>Planctomycetota</taxon>
        <taxon>Planctomycetia</taxon>
        <taxon>Pirellulales</taxon>
        <taxon>Pirellulaceae</taxon>
        <taxon>Blastopirellula</taxon>
    </lineage>
</organism>
<feature type="transmembrane region" description="Helical" evidence="1">
    <location>
        <begin position="36"/>
        <end position="59"/>
    </location>
</feature>
<feature type="transmembrane region" description="Helical" evidence="1">
    <location>
        <begin position="93"/>
        <end position="118"/>
    </location>
</feature>
<sequence length="248" mass="26989">MNYDQERKHVKSIFLGGVILDLALAILAYTEREESTPWFLIVLIGVIVSQVGICCALFLRNENLRENAIVWLVILLFLMAVGILVATQGDETGYLMLFNFGICLAVNTIPTLVVRWFFPAYRLQFSIVQIMWLTAAIGILAMLLRSAGMIMVWIVGILAVVTGPAALASFVLNHTHSSSVYYLVMSIATGIIGLCWICYPPMAPVFVFLMAQAVGSILGGSVVLRIKPDRILATHLADAASDSLAGPG</sequence>
<evidence type="ECO:0000313" key="2">
    <source>
        <dbReference type="EMBL" id="PQO32374.1"/>
    </source>
</evidence>
<proteinExistence type="predicted"/>